<protein>
    <recommendedName>
        <fullName evidence="1">Flavin-dependent thymidylate synthase</fullName>
        <shortName evidence="1">FDTS</shortName>
        <ecNumber evidence="1">2.1.1.148</ecNumber>
    </recommendedName>
    <alternativeName>
        <fullName evidence="1">FAD-dependent thymidylate synthase</fullName>
    </alternativeName>
    <alternativeName>
        <fullName evidence="1">Thymidylate synthase ThyX</fullName>
        <shortName evidence="1">TS</shortName>
        <shortName evidence="1">TSase</shortName>
    </alternativeName>
</protein>
<sequence length="327" mass="38290">MGEEMLEETLANHRILSKIKPSVKLFNYIGDAPRIIASAGKQTLSPKEFSEIYGKMNKDKTMKWITELIRRGHGSPLEHSIYIFEITCSRVASHQLVRHRIASYTQLSQRYNDKYLRNMIMLAATKLGYENIEKNNIGEYMKILEETIDSSLSFWDMLEIIGEAFIVPPKIVKSNNREFLKQLLRSVKTYYSLINNGISYEDARFILPQAVKTRILVSMNARELLESFLPLRMCSHAQWEIRYIAWQLWRQLVKIHPEIFSYAGPRCVYMENRVRQQPCKLDEYINGKCEFIITRCPELVPREGIRKCINYASKDLWNSMGDEIIDT</sequence>
<dbReference type="GO" id="GO:0050660">
    <property type="term" value="F:flavin adenine dinucleotide binding"/>
    <property type="evidence" value="ECO:0007669"/>
    <property type="project" value="UniProtKB-UniRule"/>
</dbReference>
<dbReference type="KEGG" id="smr:Smar_1078"/>
<comment type="similarity">
    <text evidence="1">Belongs to the thymidylate synthase ThyX family.</text>
</comment>
<keyword evidence="1" id="KW-0274">FAD</keyword>
<dbReference type="AlphaFoldDB" id="A3DNG6"/>
<comment type="cofactor">
    <cofactor evidence="1">
        <name>FAD</name>
        <dbReference type="ChEBI" id="CHEBI:57692"/>
    </cofactor>
    <text evidence="1">Binds 4 FAD per tetramer. Each FAD binding site is formed by three monomers.</text>
</comment>
<keyword evidence="1 2" id="KW-0808">Transferase</keyword>
<dbReference type="GO" id="GO:0004799">
    <property type="term" value="F:thymidylate synthase activity"/>
    <property type="evidence" value="ECO:0007669"/>
    <property type="project" value="TreeGrafter"/>
</dbReference>
<comment type="catalytic activity">
    <reaction evidence="1">
        <text>dUMP + (6R)-5,10-methylene-5,6,7,8-tetrahydrofolate + NADPH + H(+) = dTMP + (6S)-5,6,7,8-tetrahydrofolate + NADP(+)</text>
        <dbReference type="Rhea" id="RHEA:29043"/>
        <dbReference type="ChEBI" id="CHEBI:15378"/>
        <dbReference type="ChEBI" id="CHEBI:15636"/>
        <dbReference type="ChEBI" id="CHEBI:57453"/>
        <dbReference type="ChEBI" id="CHEBI:57783"/>
        <dbReference type="ChEBI" id="CHEBI:58349"/>
        <dbReference type="ChEBI" id="CHEBI:63528"/>
        <dbReference type="ChEBI" id="CHEBI:246422"/>
        <dbReference type="EC" id="2.1.1.148"/>
    </reaction>
</comment>
<comment type="pathway">
    <text evidence="1">Pyrimidine metabolism; dTTP biosynthesis.</text>
</comment>
<comment type="function">
    <text evidence="1">Catalyzes the reductive methylation of 2'-deoxyuridine-5'-monophosphate (dUMP) to 2'-deoxythymidine-5'-monophosphate (dTMP) while utilizing 5,10-methylenetetrahydrofolate (mTHF) as the methyl donor, and NADPH and FADH(2) as the reductant.</text>
</comment>
<dbReference type="Pfam" id="PF02511">
    <property type="entry name" value="Thy1"/>
    <property type="match status" value="1"/>
</dbReference>
<dbReference type="InterPro" id="IPR003669">
    <property type="entry name" value="Thymidylate_synthase_ThyX"/>
</dbReference>
<evidence type="ECO:0000313" key="3">
    <source>
        <dbReference type="Proteomes" id="UP000000254"/>
    </source>
</evidence>
<feature type="binding site" description="in other chain" evidence="1">
    <location>
        <position position="204"/>
    </location>
    <ligand>
        <name>dUMP</name>
        <dbReference type="ChEBI" id="CHEBI:246422"/>
        <note>ligand shared between dimeric partners</note>
    </ligand>
</feature>
<comment type="subunit">
    <text evidence="1">Homotetramer.</text>
</comment>
<dbReference type="HAMAP" id="MF_01408">
    <property type="entry name" value="ThyX"/>
    <property type="match status" value="1"/>
</dbReference>
<keyword evidence="1" id="KW-0285">Flavoprotein</keyword>
<dbReference type="GO" id="GO:0032259">
    <property type="term" value="P:methylation"/>
    <property type="evidence" value="ECO:0007669"/>
    <property type="project" value="UniProtKB-KW"/>
</dbReference>
<dbReference type="GO" id="GO:0006231">
    <property type="term" value="P:dTMP biosynthetic process"/>
    <property type="evidence" value="ECO:0007669"/>
    <property type="project" value="UniProtKB-UniRule"/>
</dbReference>
<dbReference type="Gene3D" id="3.30.1360.170">
    <property type="match status" value="1"/>
</dbReference>
<dbReference type="GO" id="GO:0070402">
    <property type="term" value="F:NADPH binding"/>
    <property type="evidence" value="ECO:0007669"/>
    <property type="project" value="TreeGrafter"/>
</dbReference>
<feature type="binding site" evidence="1">
    <location>
        <position position="232"/>
    </location>
    <ligand>
        <name>dUMP</name>
        <dbReference type="ChEBI" id="CHEBI:246422"/>
        <note>ligand shared between dimeric partners</note>
    </ligand>
</feature>
<feature type="binding site" evidence="1">
    <location>
        <begin position="98"/>
        <end position="100"/>
    </location>
    <ligand>
        <name>FAD</name>
        <dbReference type="ChEBI" id="CHEBI:57692"/>
        <note>ligand shared between neighboring subunits</note>
    </ligand>
</feature>
<dbReference type="GO" id="GO:0050797">
    <property type="term" value="F:thymidylate synthase (FAD) activity"/>
    <property type="evidence" value="ECO:0007669"/>
    <property type="project" value="UniProtKB-UniRule"/>
</dbReference>
<dbReference type="SUPFAM" id="SSF69796">
    <property type="entry name" value="Thymidylate synthase-complementing protein Thy1"/>
    <property type="match status" value="1"/>
</dbReference>
<keyword evidence="1" id="KW-0545">Nucleotide biosynthesis</keyword>
<comment type="caution">
    <text evidence="1">Lacks conserved residue(s) required for the propagation of feature annotation.</text>
</comment>
<gene>
    <name evidence="1" type="primary">thyX</name>
    <name evidence="2" type="ordered locus">Smar_1078</name>
</gene>
<dbReference type="PROSITE" id="PS51331">
    <property type="entry name" value="THYX"/>
    <property type="match status" value="1"/>
</dbReference>
<proteinExistence type="inferred from homology"/>
<dbReference type="PANTHER" id="PTHR34934:SF1">
    <property type="entry name" value="FLAVIN-DEPENDENT THYMIDYLATE SYNTHASE"/>
    <property type="match status" value="1"/>
</dbReference>
<organism evidence="2 3">
    <name type="scientific">Staphylothermus marinus (strain ATCC 43588 / DSM 3639 / JCM 9404 / F1)</name>
    <dbReference type="NCBI Taxonomy" id="399550"/>
    <lineage>
        <taxon>Archaea</taxon>
        <taxon>Thermoproteota</taxon>
        <taxon>Thermoprotei</taxon>
        <taxon>Desulfurococcales</taxon>
        <taxon>Desulfurococcaceae</taxon>
        <taxon>Staphylothermus</taxon>
    </lineage>
</organism>
<evidence type="ECO:0000256" key="1">
    <source>
        <dbReference type="HAMAP-Rule" id="MF_01408"/>
    </source>
</evidence>
<dbReference type="HOGENOM" id="CLU_077585_0_0_2"/>
<dbReference type="UniPathway" id="UPA00575"/>
<dbReference type="NCBIfam" id="TIGR02170">
    <property type="entry name" value="thyX"/>
    <property type="match status" value="1"/>
</dbReference>
<dbReference type="PANTHER" id="PTHR34934">
    <property type="entry name" value="FLAVIN-DEPENDENT THYMIDYLATE SYNTHASE"/>
    <property type="match status" value="1"/>
</dbReference>
<reference evidence="2 3" key="2">
    <citation type="journal article" date="2009" name="Stand. Genomic Sci.">
        <title>Complete genome sequence of Staphylothermus marinus Stetter and Fiala 1986 type strain F1.</title>
        <authorList>
            <person name="Anderson I.J."/>
            <person name="Sun H."/>
            <person name="Lapidus A."/>
            <person name="Copeland A."/>
            <person name="Glavina Del Rio T."/>
            <person name="Tice H."/>
            <person name="Dalin E."/>
            <person name="Lucas S."/>
            <person name="Barry K."/>
            <person name="Land M."/>
            <person name="Richardson P."/>
            <person name="Huber H."/>
            <person name="Kyrpides N.C."/>
        </authorList>
    </citation>
    <scope>NUCLEOTIDE SEQUENCE [LARGE SCALE GENOMIC DNA]</scope>
    <source>
        <strain evidence="3">ATCC 43588 / DSM 3639 / JCM 9404 / F1</strain>
    </source>
</reference>
<dbReference type="CDD" id="cd20175">
    <property type="entry name" value="ThyX"/>
    <property type="match status" value="1"/>
</dbReference>
<dbReference type="InterPro" id="IPR036098">
    <property type="entry name" value="Thymidylate_synthase_ThyX_sf"/>
</dbReference>
<name>A3DNG6_STAMF</name>
<keyword evidence="1" id="KW-0521">NADP</keyword>
<feature type="active site" description="Involved in ionization of N3 of dUMP, leading to its activation" evidence="1">
    <location>
        <position position="232"/>
    </location>
</feature>
<dbReference type="Proteomes" id="UP000000254">
    <property type="component" value="Chromosome"/>
</dbReference>
<keyword evidence="3" id="KW-1185">Reference proteome</keyword>
<feature type="binding site" evidence="1">
    <location>
        <begin position="95"/>
        <end position="98"/>
    </location>
    <ligand>
        <name>dUMP</name>
        <dbReference type="ChEBI" id="CHEBI:246422"/>
        <note>ligand shared between dimeric partners</note>
    </ligand>
</feature>
<accession>A3DNG6</accession>
<dbReference type="STRING" id="399550.Smar_1078"/>
<feature type="binding site" evidence="1">
    <location>
        <position position="106"/>
    </location>
    <ligand>
        <name>FAD</name>
        <dbReference type="ChEBI" id="CHEBI:57692"/>
        <note>ligand shared between neighboring subunits</note>
    </ligand>
</feature>
<dbReference type="GO" id="GO:0006235">
    <property type="term" value="P:dTTP biosynthetic process"/>
    <property type="evidence" value="ECO:0007669"/>
    <property type="project" value="UniProtKB-UniRule"/>
</dbReference>
<dbReference type="eggNOG" id="arCOG01883">
    <property type="taxonomic scope" value="Archaea"/>
</dbReference>
<keyword evidence="1 2" id="KW-0489">Methyltransferase</keyword>
<feature type="binding site" description="in other chain" evidence="1">
    <location>
        <begin position="106"/>
        <end position="110"/>
    </location>
    <ligand>
        <name>dUMP</name>
        <dbReference type="ChEBI" id="CHEBI:246422"/>
        <note>ligand shared between dimeric partners</note>
    </ligand>
</feature>
<feature type="binding site" evidence="1">
    <location>
        <begin position="220"/>
        <end position="222"/>
    </location>
    <ligand>
        <name>FAD</name>
        <dbReference type="ChEBI" id="CHEBI:57692"/>
        <note>ligand shared between neighboring subunits</note>
    </ligand>
</feature>
<reference evidence="3" key="1">
    <citation type="journal article" date="2009" name="BMC Genomics">
        <title>The complete genome sequence of Staphylothermus marinus reveals differences in sulfur metabolism among heterotrophic Crenarchaeota.</title>
        <authorList>
            <person name="Anderson I.J."/>
            <person name="Dharmarajan L."/>
            <person name="Rodriguez J."/>
            <person name="Hooper S."/>
            <person name="Porat I."/>
            <person name="Ulrich L.E."/>
            <person name="Elkins J.G."/>
            <person name="Mavromatis K."/>
            <person name="Sun H."/>
            <person name="Land M."/>
            <person name="Lapidus A."/>
            <person name="Lucas S."/>
            <person name="Barry K."/>
            <person name="Huber H."/>
            <person name="Zhulin I.B."/>
            <person name="Whitman W.B."/>
            <person name="Mukhopadhyay B."/>
            <person name="Woese C."/>
            <person name="Bristow J."/>
            <person name="Kyrpides N."/>
        </authorList>
    </citation>
    <scope>NUCLEOTIDE SEQUENCE [LARGE SCALE GENOMIC DNA]</scope>
    <source>
        <strain evidence="3">ATCC 43588 / DSM 3639 / JCM 9404 / F1</strain>
    </source>
</reference>
<dbReference type="EMBL" id="CP000575">
    <property type="protein sequence ID" value="ABN70176.1"/>
    <property type="molecule type" value="Genomic_DNA"/>
</dbReference>
<dbReference type="EC" id="2.1.1.148" evidence="1"/>
<evidence type="ECO:0000313" key="2">
    <source>
        <dbReference type="EMBL" id="ABN70176.1"/>
    </source>
</evidence>
<feature type="binding site" evidence="1">
    <location>
        <position position="75"/>
    </location>
    <ligand>
        <name>FAD</name>
        <dbReference type="ChEBI" id="CHEBI:57692"/>
        <note>ligand shared between neighboring subunits</note>
    </ligand>
</feature>